<dbReference type="CDD" id="cd01561">
    <property type="entry name" value="CBS_like"/>
    <property type="match status" value="1"/>
</dbReference>
<gene>
    <name evidence="10" type="ORF">E6K79_09130</name>
</gene>
<dbReference type="Gene3D" id="3.40.50.1100">
    <property type="match status" value="2"/>
</dbReference>
<comment type="catalytic activity">
    <reaction evidence="8">
        <text>O-acetyl-L-serine + hydrogen sulfide = L-cysteine + acetate</text>
        <dbReference type="Rhea" id="RHEA:14829"/>
        <dbReference type="ChEBI" id="CHEBI:29919"/>
        <dbReference type="ChEBI" id="CHEBI:30089"/>
        <dbReference type="ChEBI" id="CHEBI:35235"/>
        <dbReference type="ChEBI" id="CHEBI:58340"/>
        <dbReference type="EC" id="2.5.1.47"/>
    </reaction>
</comment>
<protein>
    <recommendedName>
        <fullName evidence="3">cysteine synthase</fullName>
        <ecNumber evidence="3">2.5.1.47</ecNumber>
    </recommendedName>
</protein>
<dbReference type="InterPro" id="IPR001216">
    <property type="entry name" value="P-phosphate_BS"/>
</dbReference>
<reference evidence="10 11" key="1">
    <citation type="journal article" date="2019" name="Nat. Microbiol.">
        <title>Mediterranean grassland soil C-N compound turnover is dependent on rainfall and depth, and is mediated by genomically divergent microorganisms.</title>
        <authorList>
            <person name="Diamond S."/>
            <person name="Andeer P.F."/>
            <person name="Li Z."/>
            <person name="Crits-Christoph A."/>
            <person name="Burstein D."/>
            <person name="Anantharaman K."/>
            <person name="Lane K.R."/>
            <person name="Thomas B.C."/>
            <person name="Pan C."/>
            <person name="Northen T.R."/>
            <person name="Banfield J.F."/>
        </authorList>
    </citation>
    <scope>NUCLEOTIDE SEQUENCE [LARGE SCALE GENOMIC DNA]</scope>
    <source>
        <strain evidence="10">WS_9</strain>
    </source>
</reference>
<feature type="domain" description="Tryptophan synthase beta chain-like PALP" evidence="9">
    <location>
        <begin position="16"/>
        <end position="305"/>
    </location>
</feature>
<dbReference type="EC" id="2.5.1.47" evidence="3"/>
<evidence type="ECO:0000256" key="3">
    <source>
        <dbReference type="ARBA" id="ARBA00012681"/>
    </source>
</evidence>
<dbReference type="Pfam" id="PF00291">
    <property type="entry name" value="PALP"/>
    <property type="match status" value="1"/>
</dbReference>
<comment type="cofactor">
    <cofactor evidence="1">
        <name>pyridoxal 5'-phosphate</name>
        <dbReference type="ChEBI" id="CHEBI:597326"/>
    </cofactor>
</comment>
<evidence type="ECO:0000256" key="4">
    <source>
        <dbReference type="ARBA" id="ARBA00022605"/>
    </source>
</evidence>
<dbReference type="PANTHER" id="PTHR10314">
    <property type="entry name" value="CYSTATHIONINE BETA-SYNTHASE"/>
    <property type="match status" value="1"/>
</dbReference>
<dbReference type="GO" id="GO:0006535">
    <property type="term" value="P:cysteine biosynthetic process from serine"/>
    <property type="evidence" value="ECO:0007669"/>
    <property type="project" value="InterPro"/>
</dbReference>
<evidence type="ECO:0000256" key="5">
    <source>
        <dbReference type="ARBA" id="ARBA00022679"/>
    </source>
</evidence>
<dbReference type="FunFam" id="3.40.50.1100:FF:000006">
    <property type="entry name" value="Cysteine synthase"/>
    <property type="match status" value="1"/>
</dbReference>
<name>A0A538TJV9_UNCEI</name>
<evidence type="ECO:0000313" key="10">
    <source>
        <dbReference type="EMBL" id="TMQ63905.1"/>
    </source>
</evidence>
<evidence type="ECO:0000256" key="8">
    <source>
        <dbReference type="ARBA" id="ARBA00047931"/>
    </source>
</evidence>
<comment type="similarity">
    <text evidence="2">Belongs to the cysteine synthase/cystathionine beta-synthase family.</text>
</comment>
<sequence>MPSAPASAAGPPSLRILDAIGNTPLVELRHVVPAGSARVVAKLESTNPTGSMKDRMARALIERAAADGRLSPGGTVVEYTAGTTGISLALACTALGYRTHFVFSDAFSDEKRCTMRALGAEITDVPSENGKITEKLIKAMIRTAGEIGRRPGHWSCDQLNNRDGEDGYHPLGEEIWEQTGKRVDAFVQSVGTAHSIHGTAHALRRHNPKVRVFAVEPAESAVLSGKPSGSHQIEGIGIGFIPPLWKPNEVDEIFTVTTEEAKEMARRLAREEAIFAGTSTGANVVAAIRVAERLGSKATVATIVVDSGLRYVSADVFRP</sequence>
<dbReference type="AlphaFoldDB" id="A0A538TJV9"/>
<dbReference type="Proteomes" id="UP000317691">
    <property type="component" value="Unassembled WGS sequence"/>
</dbReference>
<evidence type="ECO:0000256" key="7">
    <source>
        <dbReference type="ARBA" id="ARBA00023192"/>
    </source>
</evidence>
<evidence type="ECO:0000259" key="9">
    <source>
        <dbReference type="Pfam" id="PF00291"/>
    </source>
</evidence>
<comment type="caution">
    <text evidence="10">The sequence shown here is derived from an EMBL/GenBank/DDBJ whole genome shotgun (WGS) entry which is preliminary data.</text>
</comment>
<keyword evidence="4" id="KW-0028">Amino-acid biosynthesis</keyword>
<keyword evidence="5" id="KW-0808">Transferase</keyword>
<dbReference type="PROSITE" id="PS00901">
    <property type="entry name" value="CYS_SYNTHASE"/>
    <property type="match status" value="1"/>
</dbReference>
<organism evidence="10 11">
    <name type="scientific">Eiseniibacteriota bacterium</name>
    <dbReference type="NCBI Taxonomy" id="2212470"/>
    <lineage>
        <taxon>Bacteria</taxon>
        <taxon>Candidatus Eiseniibacteriota</taxon>
    </lineage>
</organism>
<accession>A0A538TJV9</accession>
<keyword evidence="6" id="KW-0663">Pyridoxal phosphate</keyword>
<evidence type="ECO:0000256" key="6">
    <source>
        <dbReference type="ARBA" id="ARBA00022898"/>
    </source>
</evidence>
<dbReference type="SUPFAM" id="SSF53686">
    <property type="entry name" value="Tryptophan synthase beta subunit-like PLP-dependent enzymes"/>
    <property type="match status" value="1"/>
</dbReference>
<keyword evidence="7" id="KW-0198">Cysteine biosynthesis</keyword>
<dbReference type="InterPro" id="IPR001926">
    <property type="entry name" value="TrpB-like_PALP"/>
</dbReference>
<dbReference type="EMBL" id="VBOZ01000029">
    <property type="protein sequence ID" value="TMQ63905.1"/>
    <property type="molecule type" value="Genomic_DNA"/>
</dbReference>
<evidence type="ECO:0000313" key="11">
    <source>
        <dbReference type="Proteomes" id="UP000317691"/>
    </source>
</evidence>
<evidence type="ECO:0000256" key="2">
    <source>
        <dbReference type="ARBA" id="ARBA00007103"/>
    </source>
</evidence>
<dbReference type="InterPro" id="IPR036052">
    <property type="entry name" value="TrpB-like_PALP_sf"/>
</dbReference>
<dbReference type="InterPro" id="IPR050214">
    <property type="entry name" value="Cys_Synth/Cystath_Beta-Synth"/>
</dbReference>
<proteinExistence type="inferred from homology"/>
<dbReference type="GO" id="GO:0004124">
    <property type="term" value="F:cysteine synthase activity"/>
    <property type="evidence" value="ECO:0007669"/>
    <property type="project" value="UniProtKB-EC"/>
</dbReference>
<evidence type="ECO:0000256" key="1">
    <source>
        <dbReference type="ARBA" id="ARBA00001933"/>
    </source>
</evidence>